<dbReference type="Proteomes" id="UP000694892">
    <property type="component" value="Chromosome 1L"/>
</dbReference>
<name>A0A974I2K9_XENLA</name>
<evidence type="ECO:0000313" key="2">
    <source>
        <dbReference type="Proteomes" id="UP000694892"/>
    </source>
</evidence>
<reference evidence="2" key="1">
    <citation type="journal article" date="2016" name="Nature">
        <title>Genome evolution in the allotetraploid frog Xenopus laevis.</title>
        <authorList>
            <person name="Session A.M."/>
            <person name="Uno Y."/>
            <person name="Kwon T."/>
            <person name="Chapman J.A."/>
            <person name="Toyoda A."/>
            <person name="Takahashi S."/>
            <person name="Fukui A."/>
            <person name="Hikosaka A."/>
            <person name="Suzuki A."/>
            <person name="Kondo M."/>
            <person name="van Heeringen S.J."/>
            <person name="Quigley I."/>
            <person name="Heinz S."/>
            <person name="Ogino H."/>
            <person name="Ochi H."/>
            <person name="Hellsten U."/>
            <person name="Lyons J.B."/>
            <person name="Simakov O."/>
            <person name="Putnam N."/>
            <person name="Stites J."/>
            <person name="Kuroki Y."/>
            <person name="Tanaka T."/>
            <person name="Michiue T."/>
            <person name="Watanabe M."/>
            <person name="Bogdanovic O."/>
            <person name="Lister R."/>
            <person name="Georgiou G."/>
            <person name="Paranjpe S.S."/>
            <person name="van Kruijsbergen I."/>
            <person name="Shu S."/>
            <person name="Carlson J."/>
            <person name="Kinoshita T."/>
            <person name="Ohta Y."/>
            <person name="Mawaribuchi S."/>
            <person name="Jenkins J."/>
            <person name="Grimwood J."/>
            <person name="Schmutz J."/>
            <person name="Mitros T."/>
            <person name="Mozaffari S.V."/>
            <person name="Suzuki Y."/>
            <person name="Haramoto Y."/>
            <person name="Yamamoto T.S."/>
            <person name="Takagi C."/>
            <person name="Heald R."/>
            <person name="Miller K."/>
            <person name="Haudenschild C."/>
            <person name="Kitzman J."/>
            <person name="Nakayama T."/>
            <person name="Izutsu Y."/>
            <person name="Robert J."/>
            <person name="Fortriede J."/>
            <person name="Burns K."/>
            <person name="Lotay V."/>
            <person name="Karimi K."/>
            <person name="Yasuoka Y."/>
            <person name="Dichmann D.S."/>
            <person name="Flajnik M.F."/>
            <person name="Houston D.W."/>
            <person name="Shendure J."/>
            <person name="DuPasquier L."/>
            <person name="Vize P.D."/>
            <person name="Zorn A.M."/>
            <person name="Ito M."/>
            <person name="Marcotte E.M."/>
            <person name="Wallingford J.B."/>
            <person name="Ito Y."/>
            <person name="Asashima M."/>
            <person name="Ueno N."/>
            <person name="Matsuda Y."/>
            <person name="Veenstra G.J."/>
            <person name="Fujiyama A."/>
            <person name="Harland R.M."/>
            <person name="Taira M."/>
            <person name="Rokhsar D.S."/>
        </authorList>
    </citation>
    <scope>NUCLEOTIDE SEQUENCE [LARGE SCALE GENOMIC DNA]</scope>
    <source>
        <strain evidence="2">J</strain>
    </source>
</reference>
<evidence type="ECO:0000313" key="1">
    <source>
        <dbReference type="EMBL" id="OCT99033.1"/>
    </source>
</evidence>
<accession>A0A974I2K9</accession>
<dbReference type="AlphaFoldDB" id="A0A974I2K9"/>
<gene>
    <name evidence="1" type="ORF">XELAEV_18004833mg</name>
</gene>
<dbReference type="EMBL" id="CM004466">
    <property type="protein sequence ID" value="OCT99033.1"/>
    <property type="molecule type" value="Genomic_DNA"/>
</dbReference>
<proteinExistence type="predicted"/>
<organism evidence="1 2">
    <name type="scientific">Xenopus laevis</name>
    <name type="common">African clawed frog</name>
    <dbReference type="NCBI Taxonomy" id="8355"/>
    <lineage>
        <taxon>Eukaryota</taxon>
        <taxon>Metazoa</taxon>
        <taxon>Chordata</taxon>
        <taxon>Craniata</taxon>
        <taxon>Vertebrata</taxon>
        <taxon>Euteleostomi</taxon>
        <taxon>Amphibia</taxon>
        <taxon>Batrachia</taxon>
        <taxon>Anura</taxon>
        <taxon>Pipoidea</taxon>
        <taxon>Pipidae</taxon>
        <taxon>Xenopodinae</taxon>
        <taxon>Xenopus</taxon>
        <taxon>Xenopus</taxon>
    </lineage>
</organism>
<protein>
    <submittedName>
        <fullName evidence="1">Uncharacterized protein</fullName>
    </submittedName>
</protein>
<sequence length="106" mass="12410">MKNGIKPLFQGLHKCSVKVNQDKVENMTPHSDPQILWFNSTNKLTDKKKTISSNNTTGSFWSKINNEFNMSCFPCIINNLNHKTLFAFKILFKEVYEENNLLNYEY</sequence>